<evidence type="ECO:0000313" key="3">
    <source>
        <dbReference type="Proteomes" id="UP000178953"/>
    </source>
</evidence>
<dbReference type="Pfam" id="PF12728">
    <property type="entry name" value="HTH_17"/>
    <property type="match status" value="1"/>
</dbReference>
<dbReference type="RefSeq" id="WP_070351653.1">
    <property type="nucleotide sequence ID" value="NZ_CP043474.1"/>
</dbReference>
<keyword evidence="3" id="KW-1185">Reference proteome</keyword>
<dbReference type="SUPFAM" id="SSF46955">
    <property type="entry name" value="Putative DNA-binding domain"/>
    <property type="match status" value="1"/>
</dbReference>
<accession>A0A1E8Q9B2</accession>
<dbReference type="InterPro" id="IPR010093">
    <property type="entry name" value="SinI_DNA-bd"/>
</dbReference>
<proteinExistence type="predicted"/>
<dbReference type="Gene3D" id="2.30.40.10">
    <property type="entry name" value="Urease, subunit C, domain 1"/>
    <property type="match status" value="1"/>
</dbReference>
<reference evidence="2 3" key="1">
    <citation type="submission" date="2016-09" db="EMBL/GenBank/DDBJ databases">
        <title>genome sequence of Mycobacterium sp. 739 SCH.</title>
        <authorList>
            <person name="Greninger A.L."/>
            <person name="Qin X."/>
            <person name="Jerome K."/>
            <person name="Vora S."/>
            <person name="Quinn K."/>
        </authorList>
    </citation>
    <scope>NUCLEOTIDE SEQUENCE [LARGE SCALE GENOMIC DNA]</scope>
    <source>
        <strain evidence="2 3">SCH</strain>
    </source>
</reference>
<dbReference type="Gene3D" id="3.20.20.140">
    <property type="entry name" value="Metal-dependent hydrolases"/>
    <property type="match status" value="1"/>
</dbReference>
<comment type="caution">
    <text evidence="2">The sequence shown here is derived from an EMBL/GenBank/DDBJ whole genome shotgun (WGS) entry which is preliminary data.</text>
</comment>
<gene>
    <name evidence="2" type="ORF">BEL07_03110</name>
</gene>
<dbReference type="OrthoDB" id="4763308at2"/>
<feature type="domain" description="Helix-turn-helix" evidence="1">
    <location>
        <begin position="84"/>
        <end position="122"/>
    </location>
</feature>
<dbReference type="Proteomes" id="UP000178953">
    <property type="component" value="Unassembled WGS sequence"/>
</dbReference>
<evidence type="ECO:0000259" key="1">
    <source>
        <dbReference type="Pfam" id="PF12728"/>
    </source>
</evidence>
<dbReference type="EMBL" id="MCHX01000005">
    <property type="protein sequence ID" value="OFJ55178.1"/>
    <property type="molecule type" value="Genomic_DNA"/>
</dbReference>
<organism evidence="2 3">
    <name type="scientific">Mycolicibacterium grossiae</name>
    <dbReference type="NCBI Taxonomy" id="1552759"/>
    <lineage>
        <taxon>Bacteria</taxon>
        <taxon>Bacillati</taxon>
        <taxon>Actinomycetota</taxon>
        <taxon>Actinomycetes</taxon>
        <taxon>Mycobacteriales</taxon>
        <taxon>Mycobacteriaceae</taxon>
        <taxon>Mycolicibacterium</taxon>
    </lineage>
</organism>
<dbReference type="NCBIfam" id="TIGR01764">
    <property type="entry name" value="excise"/>
    <property type="match status" value="1"/>
</dbReference>
<dbReference type="InterPro" id="IPR009061">
    <property type="entry name" value="DNA-bd_dom_put_sf"/>
</dbReference>
<protein>
    <recommendedName>
        <fullName evidence="1">Helix-turn-helix domain-containing protein</fullName>
    </recommendedName>
</protein>
<evidence type="ECO:0000313" key="2">
    <source>
        <dbReference type="EMBL" id="OFJ55178.1"/>
    </source>
</evidence>
<dbReference type="GO" id="GO:0016810">
    <property type="term" value="F:hydrolase activity, acting on carbon-nitrogen (but not peptide) bonds"/>
    <property type="evidence" value="ECO:0007669"/>
    <property type="project" value="InterPro"/>
</dbReference>
<sequence length="131" mass="14367">MTDDRIAAGISARINTDGSVSVPPRIARWLEKQVQMTADRRAILRSTDPEAYEVFVALHLAALGAECGTNTAAAQTNTADLTMWMSTSEAAERHGVGERCIRKWCRTGRIHAVMTGGRWLVRNTIVLKDTA</sequence>
<dbReference type="InterPro" id="IPR011059">
    <property type="entry name" value="Metal-dep_hydrolase_composite"/>
</dbReference>
<name>A0A1E8Q9B2_9MYCO</name>
<dbReference type="AlphaFoldDB" id="A0A1E8Q9B2"/>
<dbReference type="InterPro" id="IPR041657">
    <property type="entry name" value="HTH_17"/>
</dbReference>
<dbReference type="GO" id="GO:0003677">
    <property type="term" value="F:DNA binding"/>
    <property type="evidence" value="ECO:0007669"/>
    <property type="project" value="InterPro"/>
</dbReference>